<evidence type="ECO:0000256" key="3">
    <source>
        <dbReference type="SAM" id="MobiDB-lite"/>
    </source>
</evidence>
<name>A0AAU1I9T8_9ACTN</name>
<dbReference type="GO" id="GO:0046872">
    <property type="term" value="F:metal ion binding"/>
    <property type="evidence" value="ECO:0007669"/>
    <property type="project" value="UniProtKB-KW"/>
</dbReference>
<evidence type="ECO:0000256" key="1">
    <source>
        <dbReference type="ARBA" id="ARBA00001968"/>
    </source>
</evidence>
<evidence type="ECO:0000256" key="2">
    <source>
        <dbReference type="ARBA" id="ARBA00022723"/>
    </source>
</evidence>
<sequence>MITPVNRRPKAELPDKHQASNKVHAALRAPVERPISRIKQWRICRHARISPNRLTSAATAILTLMIYT</sequence>
<evidence type="ECO:0000313" key="5">
    <source>
        <dbReference type="EMBL" id="WTP91758.1"/>
    </source>
</evidence>
<proteinExistence type="predicted"/>
<keyword evidence="2" id="KW-0479">Metal-binding</keyword>
<dbReference type="AlphaFoldDB" id="A0AAU1I9T8"/>
<organism evidence="5">
    <name type="scientific">Streptomyces sp. NBC_00180</name>
    <dbReference type="NCBI Taxonomy" id="2903632"/>
    <lineage>
        <taxon>Bacteria</taxon>
        <taxon>Bacillati</taxon>
        <taxon>Actinomycetota</taxon>
        <taxon>Actinomycetes</taxon>
        <taxon>Kitasatosporales</taxon>
        <taxon>Streptomycetaceae</taxon>
        <taxon>Streptomyces</taxon>
    </lineage>
</organism>
<protein>
    <recommendedName>
        <fullName evidence="4">DDE Tnp4 domain-containing protein</fullName>
    </recommendedName>
</protein>
<feature type="region of interest" description="Disordered" evidence="3">
    <location>
        <begin position="1"/>
        <end position="24"/>
    </location>
</feature>
<comment type="cofactor">
    <cofactor evidence="1">
        <name>a divalent metal cation</name>
        <dbReference type="ChEBI" id="CHEBI:60240"/>
    </cofactor>
</comment>
<dbReference type="InterPro" id="IPR027806">
    <property type="entry name" value="HARBI1_dom"/>
</dbReference>
<evidence type="ECO:0000259" key="4">
    <source>
        <dbReference type="Pfam" id="PF13359"/>
    </source>
</evidence>
<accession>A0AAU1I9T8</accession>
<dbReference type="EMBL" id="CP108140">
    <property type="protein sequence ID" value="WTP91758.1"/>
    <property type="molecule type" value="Genomic_DNA"/>
</dbReference>
<feature type="domain" description="DDE Tnp4" evidence="4">
    <location>
        <begin position="2"/>
        <end position="64"/>
    </location>
</feature>
<feature type="compositionally biased region" description="Basic and acidic residues" evidence="3">
    <location>
        <begin position="9"/>
        <end position="18"/>
    </location>
</feature>
<dbReference type="Pfam" id="PF13359">
    <property type="entry name" value="DDE_Tnp_4"/>
    <property type="match status" value="1"/>
</dbReference>
<reference evidence="5" key="1">
    <citation type="submission" date="2022-10" db="EMBL/GenBank/DDBJ databases">
        <title>The complete genomes of actinobacterial strains from the NBC collection.</title>
        <authorList>
            <person name="Joergensen T.S."/>
            <person name="Alvarez Arevalo M."/>
            <person name="Sterndorff E.B."/>
            <person name="Faurdal D."/>
            <person name="Vuksanovic O."/>
            <person name="Mourched A.-S."/>
            <person name="Charusanti P."/>
            <person name="Shaw S."/>
            <person name="Blin K."/>
            <person name="Weber T."/>
        </authorList>
    </citation>
    <scope>NUCLEOTIDE SEQUENCE</scope>
    <source>
        <strain evidence="5">NBC 00180</strain>
    </source>
</reference>
<gene>
    <name evidence="5" type="ORF">OG477_43995</name>
</gene>